<sequence length="199" mass="22123">MIEFAEFYDAVKNLDADERAILATIAEEESALKSARAAYRDAMLAGNKKAMSDLEKQVATVNTRLSLLKESNQDRIKDLNAHALAIITKDPDSDLSRLADEAQEKGLACLDSHRQDINGIMDEIEQAKQAYMGILGRLGDALRAAAGDTSEVLKAQKYIPKDRRERVPMLQNPDWGLLDMDIDTTAKAMGRLPMWSLMK</sequence>
<accession>B8FKX4</accession>
<dbReference type="KEGG" id="dal:Dalk_2805"/>
<name>B8FKX4_DESAL</name>
<keyword evidence="2" id="KW-1185">Reference proteome</keyword>
<reference evidence="1 2" key="1">
    <citation type="journal article" date="2012" name="Environ. Microbiol.">
        <title>The genome sequence of Desulfatibacillum alkenivorans AK-01: a blueprint for anaerobic alkane oxidation.</title>
        <authorList>
            <person name="Callaghan A.V."/>
            <person name="Morris B.E."/>
            <person name="Pereira I.A."/>
            <person name="McInerney M.J."/>
            <person name="Austin R.N."/>
            <person name="Groves J.T."/>
            <person name="Kukor J.J."/>
            <person name="Suflita J.M."/>
            <person name="Young L.Y."/>
            <person name="Zylstra G.J."/>
            <person name="Wawrik B."/>
        </authorList>
    </citation>
    <scope>NUCLEOTIDE SEQUENCE [LARGE SCALE GENOMIC DNA]</scope>
    <source>
        <strain evidence="1 2">AK-01</strain>
    </source>
</reference>
<protein>
    <submittedName>
        <fullName evidence="1">Uncharacterized protein</fullName>
    </submittedName>
</protein>
<dbReference type="HOGENOM" id="CLU_1370233_0_0_7"/>
<gene>
    <name evidence="1" type="ordered locus">Dalk_2805</name>
</gene>
<organism evidence="1 2">
    <name type="scientific">Desulfatibacillum aliphaticivorans</name>
    <dbReference type="NCBI Taxonomy" id="218208"/>
    <lineage>
        <taxon>Bacteria</taxon>
        <taxon>Pseudomonadati</taxon>
        <taxon>Thermodesulfobacteriota</taxon>
        <taxon>Desulfobacteria</taxon>
        <taxon>Desulfobacterales</taxon>
        <taxon>Desulfatibacillaceae</taxon>
        <taxon>Desulfatibacillum</taxon>
    </lineage>
</organism>
<evidence type="ECO:0000313" key="2">
    <source>
        <dbReference type="Proteomes" id="UP000000739"/>
    </source>
</evidence>
<evidence type="ECO:0000313" key="1">
    <source>
        <dbReference type="EMBL" id="ACL04496.1"/>
    </source>
</evidence>
<dbReference type="AlphaFoldDB" id="B8FKX4"/>
<proteinExistence type="predicted"/>
<dbReference type="EMBL" id="CP001322">
    <property type="protein sequence ID" value="ACL04496.1"/>
    <property type="molecule type" value="Genomic_DNA"/>
</dbReference>
<dbReference type="Proteomes" id="UP000000739">
    <property type="component" value="Chromosome"/>
</dbReference>
<dbReference type="RefSeq" id="WP_015947566.1">
    <property type="nucleotide sequence ID" value="NC_011768.1"/>
</dbReference>